<dbReference type="InterPro" id="IPR022409">
    <property type="entry name" value="PKD/Chitinase_dom"/>
</dbReference>
<dbReference type="InterPro" id="IPR000601">
    <property type="entry name" value="PKD_dom"/>
</dbReference>
<dbReference type="RefSeq" id="WP_353333796.1">
    <property type="nucleotide sequence ID" value="NZ_AP028055.1"/>
</dbReference>
<dbReference type="PROSITE" id="PS00639">
    <property type="entry name" value="THIOL_PROTEASE_HIS"/>
    <property type="match status" value="1"/>
</dbReference>
<dbReference type="SUPFAM" id="SSF49299">
    <property type="entry name" value="PKD domain"/>
    <property type="match status" value="2"/>
</dbReference>
<evidence type="ECO:0000313" key="6">
    <source>
        <dbReference type="Proteomes" id="UP001496674"/>
    </source>
</evidence>
<organism evidence="5 6">
    <name type="scientific">Bacteroides sedimenti</name>
    <dbReference type="NCBI Taxonomy" id="2136147"/>
    <lineage>
        <taxon>Bacteria</taxon>
        <taxon>Pseudomonadati</taxon>
        <taxon>Bacteroidota</taxon>
        <taxon>Bacteroidia</taxon>
        <taxon>Bacteroidales</taxon>
        <taxon>Bacteroidaceae</taxon>
        <taxon>Bacteroides</taxon>
    </lineage>
</organism>
<dbReference type="PROSITE" id="PS50093">
    <property type="entry name" value="PKD"/>
    <property type="match status" value="2"/>
</dbReference>
<dbReference type="Pfam" id="PF18911">
    <property type="entry name" value="PKD_4"/>
    <property type="match status" value="1"/>
</dbReference>
<dbReference type="InterPro" id="IPR038765">
    <property type="entry name" value="Papain-like_cys_pep_sf"/>
</dbReference>
<dbReference type="EMBL" id="AP028055">
    <property type="protein sequence ID" value="BEG98671.1"/>
    <property type="molecule type" value="Genomic_DNA"/>
</dbReference>
<dbReference type="InterPro" id="IPR006558">
    <property type="entry name" value="LamG-like"/>
</dbReference>
<accession>A0ABN6ZAM9</accession>
<evidence type="ECO:0000256" key="2">
    <source>
        <dbReference type="ARBA" id="ARBA00023157"/>
    </source>
</evidence>
<evidence type="ECO:0000313" key="5">
    <source>
        <dbReference type="EMBL" id="BEG98671.1"/>
    </source>
</evidence>
<evidence type="ECO:0000256" key="1">
    <source>
        <dbReference type="ARBA" id="ARBA00022729"/>
    </source>
</evidence>
<feature type="chain" id="PRO_5047120110" description="PKD domain-containing protein" evidence="3">
    <location>
        <begin position="25"/>
        <end position="1672"/>
    </location>
</feature>
<keyword evidence="1 3" id="KW-0732">Signal</keyword>
<evidence type="ECO:0000259" key="4">
    <source>
        <dbReference type="PROSITE" id="PS50093"/>
    </source>
</evidence>
<dbReference type="InterPro" id="IPR013320">
    <property type="entry name" value="ConA-like_dom_sf"/>
</dbReference>
<feature type="domain" description="PKD" evidence="4">
    <location>
        <begin position="943"/>
        <end position="1023"/>
    </location>
</feature>
<dbReference type="CDD" id="cd00146">
    <property type="entry name" value="PKD"/>
    <property type="match status" value="2"/>
</dbReference>
<sequence>MANKHTHKLLIAGLFFLIPYELSAQDTIPVNYIKYPDYKSVKVSEFYNPHKYPWSRKRMAVVLPRRVDNSEKIYFPPVFNQDNGSCGSASRIGYMFTEEINAYRGTDASLPENIYPTHFTWLLTNHGPGKEGMARDNGIPNMNMYGGRTYSKLFGNQGNEDPFGWMTGYDKWYSAMFNRISETSNIGPLDQQQYANILKGWLYDHNGDPAFQGRGGVAGIGVASAATLGTISTGKNVGQKYIKYWGDQVDHALTIVGYDDDIWCDINADGVQTSDEVGAWIIVNSWGSGWANKGLVYCPYSQAKPTRTATGYWQPELYHIRKNYRPLKALKVKMNFSHRSELSLSVGASTDMNANVPDREIPLSHFTYCGWQKVNGIKLNNVPMLGQWADGVMHTEDMEFGYDITDLVSSFDLSKPLKYFFIVNSSADATGVGKIADCSIMDYALDEKGIEIPFTQKNVTISTLGKQTVITTSLQGEPLNAPLNLTWISDTGLSWTKPQYSPYTLEGYKVYKNNNKIATLNADATSYIATESKIGDSYVVSAFYTVNGMEVESNMSNQVNKLASATRAAISETGSINFGGYGFSIPNVFTNGMPQCTIEFWMKPAAITNWNFQMGPGWGKFLFHLNSGGGISVGYTTSNRIHNVAPVNINEWTHIAIVLDGSKITLYKNGQSVGTTIDSGNGMPALSTFLVGASGNGINGNLDEFRIWNKALTQDEILSRKDQLILHPETLPNLVAYYQMDMNSTLLKDCKGGNNASPTGTITHSATDYPLKGTINDFTLSNSSCYVGEVIEISSSTNPFNTASIQWNVPAAGIINSAVLKPSLIFNGEGTFQVSKSVTLSTGEILTATKNVVVKSLPLPEPLFAASKDTIITGERVSFENKTATPLNGYLWTMKGAETESATTVNAGATYSQVGVYLVILTANNVTGQKSFSKTIVVNSSAPKADFETAQRYILKGETVKFVDKSLYTPDTYKWTFAGGTPQTSTVPNPTVTYTNSGKFKVKLTVANEKGESTVEKTNYVIVSNDISGNSLSFDGDNDMLTINGLFSEKSSASPFTIEWWMKPTDNKDDCQIMATDAFSITETSKGGLSIGFGADDRMTVDNGTLEKESWDHYAFTFNAGAGVFYKNGTAIATRTFTTKSVMPSSWTNGLRVGNATNSANVTIDELRIWNSARTQLELLQNLNARMLDTQNQTALDGYFRFDESATVNPKDYSSHNRFALRRNIGPEGDMWSASMAFCVPDYVANEFTPDSNSTYIIRDQDGNRFNTGGDATWSQFRTQFAADGTMTGLCEPSKATYGLNSKYVRTGSSEFAISLNSTGSWNLKDINTDLYARVDQGFMIPSNTDYRVLFSSFHKDNFENVRICYGVGKYMKVSGNNWVSGSSLRDFSFLFEEVKPISSVTTFSEVNGSTMQQLRFNAYSRLNGTPKTLQGSVSYAMTMESGKWYPLNFAAPLEEVSFQGKIVNGDTVRLGGKMTLEADFEVRKYENGQLYAVKSFDKALPAGAYLIRLKNGMLNDKNIIFRTAMNVQFKDTPTQPRTNCLCGSDMARSTSVSGITGYYIVNSTGDKMTFVKGSLPSLAPFEAYVPYTGNVDTAFAEIDLNGEAIFISGVESEVEGKVEVMVENGYIKVTGTESLFTVYTISGTEVSALKQQSPGYYLVIVDGKAYKILVH</sequence>
<dbReference type="Pfam" id="PF13385">
    <property type="entry name" value="Laminin_G_3"/>
    <property type="match status" value="2"/>
</dbReference>
<dbReference type="InterPro" id="IPR013783">
    <property type="entry name" value="Ig-like_fold"/>
</dbReference>
<dbReference type="Proteomes" id="UP001496674">
    <property type="component" value="Chromosome"/>
</dbReference>
<dbReference type="Gene3D" id="2.60.120.200">
    <property type="match status" value="2"/>
</dbReference>
<keyword evidence="2" id="KW-1015">Disulfide bond</keyword>
<evidence type="ECO:0000256" key="3">
    <source>
        <dbReference type="SAM" id="SignalP"/>
    </source>
</evidence>
<gene>
    <name evidence="5" type="ORF">BSYN_09360</name>
</gene>
<protein>
    <recommendedName>
        <fullName evidence="4">PKD domain-containing protein</fullName>
    </recommendedName>
</protein>
<dbReference type="SUPFAM" id="SSF49899">
    <property type="entry name" value="Concanavalin A-like lectins/glucanases"/>
    <property type="match status" value="2"/>
</dbReference>
<dbReference type="SUPFAM" id="SSF54001">
    <property type="entry name" value="Cysteine proteinases"/>
    <property type="match status" value="1"/>
</dbReference>
<feature type="signal peptide" evidence="3">
    <location>
        <begin position="1"/>
        <end position="24"/>
    </location>
</feature>
<dbReference type="InterPro" id="IPR025660">
    <property type="entry name" value="Pept_his_AS"/>
</dbReference>
<dbReference type="Gene3D" id="2.60.40.10">
    <property type="entry name" value="Immunoglobulins"/>
    <property type="match status" value="3"/>
</dbReference>
<feature type="domain" description="PKD" evidence="4">
    <location>
        <begin position="860"/>
        <end position="938"/>
    </location>
</feature>
<proteinExistence type="predicted"/>
<dbReference type="InterPro" id="IPR035986">
    <property type="entry name" value="PKD_dom_sf"/>
</dbReference>
<dbReference type="SMART" id="SM00089">
    <property type="entry name" value="PKD"/>
    <property type="match status" value="3"/>
</dbReference>
<reference evidence="5 6" key="1">
    <citation type="submission" date="2023-04" db="EMBL/GenBank/DDBJ databases">
        <title>Draft genome sequence of acteroides sedimenti strain YN3PY1.</title>
        <authorList>
            <person name="Yoshida N."/>
        </authorList>
    </citation>
    <scope>NUCLEOTIDE SEQUENCE [LARGE SCALE GENOMIC DNA]</scope>
    <source>
        <strain evidence="5 6">YN3PY1</strain>
    </source>
</reference>
<dbReference type="Gene3D" id="3.90.70.10">
    <property type="entry name" value="Cysteine proteinases"/>
    <property type="match status" value="1"/>
</dbReference>
<dbReference type="SMART" id="SM00560">
    <property type="entry name" value="LamGL"/>
    <property type="match status" value="1"/>
</dbReference>
<keyword evidence="6" id="KW-1185">Reference proteome</keyword>
<name>A0ABN6ZAM9_9BACE</name>